<reference evidence="1" key="1">
    <citation type="submission" date="2020-08" db="EMBL/GenBank/DDBJ databases">
        <title>Multicomponent nature underlies the extraordinary mechanical properties of spider dragline silk.</title>
        <authorList>
            <person name="Kono N."/>
            <person name="Nakamura H."/>
            <person name="Mori M."/>
            <person name="Yoshida Y."/>
            <person name="Ohtoshi R."/>
            <person name="Malay A.D."/>
            <person name="Moran D.A.P."/>
            <person name="Tomita M."/>
            <person name="Numata K."/>
            <person name="Arakawa K."/>
        </authorList>
    </citation>
    <scope>NUCLEOTIDE SEQUENCE</scope>
</reference>
<evidence type="ECO:0000313" key="2">
    <source>
        <dbReference type="Proteomes" id="UP000886998"/>
    </source>
</evidence>
<keyword evidence="2" id="KW-1185">Reference proteome</keyword>
<gene>
    <name evidence="1" type="ORF">TNIN_35181</name>
</gene>
<dbReference type="Proteomes" id="UP000886998">
    <property type="component" value="Unassembled WGS sequence"/>
</dbReference>
<dbReference type="AlphaFoldDB" id="A0A8X7CL28"/>
<evidence type="ECO:0000313" key="1">
    <source>
        <dbReference type="EMBL" id="GFY71616.1"/>
    </source>
</evidence>
<dbReference type="EMBL" id="BMAV01018988">
    <property type="protein sequence ID" value="GFY71616.1"/>
    <property type="molecule type" value="Genomic_DNA"/>
</dbReference>
<accession>A0A8X7CL28</accession>
<proteinExistence type="predicted"/>
<sequence length="114" mass="13387">MDSSERCQLTVVQFLTPGNGSASEIYRRKQNVHCPLRFSLRSVFRWRDFHSGNSGTDNISRPSQEIVVITKKTVVDVNRYVRINRRIITFVNSRGSIYEQRSILPILQERLQYR</sequence>
<name>A0A8X7CL28_9ARAC</name>
<organism evidence="1 2">
    <name type="scientific">Trichonephila inaurata madagascariensis</name>
    <dbReference type="NCBI Taxonomy" id="2747483"/>
    <lineage>
        <taxon>Eukaryota</taxon>
        <taxon>Metazoa</taxon>
        <taxon>Ecdysozoa</taxon>
        <taxon>Arthropoda</taxon>
        <taxon>Chelicerata</taxon>
        <taxon>Arachnida</taxon>
        <taxon>Araneae</taxon>
        <taxon>Araneomorphae</taxon>
        <taxon>Entelegynae</taxon>
        <taxon>Araneoidea</taxon>
        <taxon>Nephilidae</taxon>
        <taxon>Trichonephila</taxon>
        <taxon>Trichonephila inaurata</taxon>
    </lineage>
</organism>
<comment type="caution">
    <text evidence="1">The sequence shown here is derived from an EMBL/GenBank/DDBJ whole genome shotgun (WGS) entry which is preliminary data.</text>
</comment>
<protein>
    <submittedName>
        <fullName evidence="1">Uncharacterized protein</fullName>
    </submittedName>
</protein>